<keyword evidence="1" id="KW-0812">Transmembrane</keyword>
<feature type="transmembrane region" description="Helical" evidence="1">
    <location>
        <begin position="6"/>
        <end position="27"/>
    </location>
</feature>
<comment type="caution">
    <text evidence="2">The sequence shown here is derived from an EMBL/GenBank/DDBJ whole genome shotgun (WGS) entry which is preliminary data.</text>
</comment>
<proteinExistence type="predicted"/>
<organism evidence="2 3">
    <name type="scientific">Sulfurovum zhangzhouensis</name>
    <dbReference type="NCBI Taxonomy" id="3019067"/>
    <lineage>
        <taxon>Bacteria</taxon>
        <taxon>Pseudomonadati</taxon>
        <taxon>Campylobacterota</taxon>
        <taxon>Epsilonproteobacteria</taxon>
        <taxon>Campylobacterales</taxon>
        <taxon>Sulfurovaceae</taxon>
        <taxon>Sulfurovum</taxon>
    </lineage>
</organism>
<gene>
    <name evidence="2" type="ORF">PGH07_02540</name>
</gene>
<name>A0ABT7QWC9_9BACT</name>
<evidence type="ECO:0000313" key="2">
    <source>
        <dbReference type="EMBL" id="MDM5271051.1"/>
    </source>
</evidence>
<evidence type="ECO:0000313" key="3">
    <source>
        <dbReference type="Proteomes" id="UP001169069"/>
    </source>
</evidence>
<dbReference type="Proteomes" id="UP001169069">
    <property type="component" value="Unassembled WGS sequence"/>
</dbReference>
<reference evidence="2" key="1">
    <citation type="submission" date="2023-01" db="EMBL/GenBank/DDBJ databases">
        <title>Sulfurovum sp. zt1-1 genome assembly.</title>
        <authorList>
            <person name="Wang J."/>
        </authorList>
    </citation>
    <scope>NUCLEOTIDE SEQUENCE</scope>
    <source>
        <strain evidence="2">Zt1-1</strain>
    </source>
</reference>
<evidence type="ECO:0000256" key="1">
    <source>
        <dbReference type="SAM" id="Phobius"/>
    </source>
</evidence>
<evidence type="ECO:0008006" key="4">
    <source>
        <dbReference type="Google" id="ProtNLM"/>
    </source>
</evidence>
<keyword evidence="3" id="KW-1185">Reference proteome</keyword>
<accession>A0ABT7QWC9</accession>
<protein>
    <recommendedName>
        <fullName evidence="4">CcoQ/FixQ family Cbb3-type cytochrome c oxidase assembly chaperone</fullName>
    </recommendedName>
</protein>
<dbReference type="RefSeq" id="WP_289412350.1">
    <property type="nucleotide sequence ID" value="NZ_JAQIBD010000001.1"/>
</dbReference>
<keyword evidence="1" id="KW-1133">Transmembrane helix</keyword>
<keyword evidence="1" id="KW-0472">Membrane</keyword>
<sequence>MSFGDVIYIFAVILFAFMTFVIIRNYFRSKFDDEGRRTDMLDEYEDDSSKK</sequence>
<dbReference type="EMBL" id="JAQIBD010000001">
    <property type="protein sequence ID" value="MDM5271051.1"/>
    <property type="molecule type" value="Genomic_DNA"/>
</dbReference>